<gene>
    <name evidence="3" type="ORF">RIF23_15265</name>
</gene>
<sequence length="483" mass="51079">MNIPIRRLTVFLMVLFAALLLQVNWLQAITAESLREADGNPRVNERKFDDQRGPIIVADEQIAYSEETGEDALYDYQRVYEDSEYFAHVTGFFSFYNETGIERAENSLLDGSDSRLAVRNFMDMISGEESQGASAHLTLHPDAQRAAVDGLRQFGDTGAAVALDPSTGEILTAASIPTFDANPISSLDTEVSGQAMEELDARLEEDNPLLNRAFNERYPPGSTFKIVTAAAALENGASPDSEMAAPDSMELGGTLRNAGGMSCNGGNPDTLANSIKISCNTSFANWAMELGAEQMYEQASAFGFNQGPLEVPLDVTESLAPNESDDEFVLARSGIGQGNLEATPLQMAMVASGIANNGDVMRPYLVDSVQAPDLSEITSTDPEVYMPGAVSSSTASDLTEMMKLVTEEGGTGTNAAISGIDVAGKTGTAQAGGDRANHSWYIGFAPADDPEVAVATVIEHGGGGGGASAAPVARDIMEAVLQE</sequence>
<dbReference type="InterPro" id="IPR054120">
    <property type="entry name" value="PBPA_dimer"/>
</dbReference>
<dbReference type="Gene3D" id="3.40.710.10">
    <property type="entry name" value="DD-peptidase/beta-lactamase superfamily"/>
    <property type="match status" value="1"/>
</dbReference>
<evidence type="ECO:0000259" key="1">
    <source>
        <dbReference type="Pfam" id="PF00905"/>
    </source>
</evidence>
<dbReference type="Gene3D" id="3.90.1310.10">
    <property type="entry name" value="Penicillin-binding protein 2a (Domain 2)"/>
    <property type="match status" value="1"/>
</dbReference>
<dbReference type="Proteomes" id="UP001250214">
    <property type="component" value="Unassembled WGS sequence"/>
</dbReference>
<dbReference type="InterPro" id="IPR001460">
    <property type="entry name" value="PCN-bd_Tpept"/>
</dbReference>
<dbReference type="Pfam" id="PF21922">
    <property type="entry name" value="PBP_dimer_2"/>
    <property type="match status" value="1"/>
</dbReference>
<proteinExistence type="predicted"/>
<dbReference type="SUPFAM" id="SSF56519">
    <property type="entry name" value="Penicillin binding protein dimerisation domain"/>
    <property type="match status" value="1"/>
</dbReference>
<dbReference type="InterPro" id="IPR050515">
    <property type="entry name" value="Beta-lactam/transpept"/>
</dbReference>
<dbReference type="Pfam" id="PF00905">
    <property type="entry name" value="Transpeptidase"/>
    <property type="match status" value="1"/>
</dbReference>
<dbReference type="InterPro" id="IPR012338">
    <property type="entry name" value="Beta-lactam/transpept-like"/>
</dbReference>
<evidence type="ECO:0000313" key="3">
    <source>
        <dbReference type="EMBL" id="MDS1271654.1"/>
    </source>
</evidence>
<feature type="domain" description="Penicillin-binding protein transpeptidase" evidence="1">
    <location>
        <begin position="158"/>
        <end position="478"/>
    </location>
</feature>
<evidence type="ECO:0000313" key="4">
    <source>
        <dbReference type="Proteomes" id="UP001250214"/>
    </source>
</evidence>
<dbReference type="SUPFAM" id="SSF56601">
    <property type="entry name" value="beta-lactamase/transpeptidase-like"/>
    <property type="match status" value="1"/>
</dbReference>
<keyword evidence="4" id="KW-1185">Reference proteome</keyword>
<accession>A0ABU2HAP1</accession>
<dbReference type="InterPro" id="IPR036138">
    <property type="entry name" value="PBP_dimer_sf"/>
</dbReference>
<protein>
    <submittedName>
        <fullName evidence="3">Penicillin-binding protein 2</fullName>
    </submittedName>
</protein>
<dbReference type="PANTHER" id="PTHR30627:SF24">
    <property type="entry name" value="PENICILLIN-BINDING PROTEIN 4B"/>
    <property type="match status" value="1"/>
</dbReference>
<evidence type="ECO:0000259" key="2">
    <source>
        <dbReference type="Pfam" id="PF21922"/>
    </source>
</evidence>
<dbReference type="PANTHER" id="PTHR30627">
    <property type="entry name" value="PEPTIDOGLYCAN D,D-TRANSPEPTIDASE"/>
    <property type="match status" value="1"/>
</dbReference>
<name>A0ABU2HAP1_9ACTN</name>
<feature type="domain" description="Penicillin binding protein A dimerisation" evidence="2">
    <location>
        <begin position="52"/>
        <end position="134"/>
    </location>
</feature>
<dbReference type="EMBL" id="JAVLVT010000006">
    <property type="protein sequence ID" value="MDS1271654.1"/>
    <property type="molecule type" value="Genomic_DNA"/>
</dbReference>
<reference evidence="4" key="1">
    <citation type="submission" date="2023-07" db="EMBL/GenBank/DDBJ databases">
        <title>Novel species in the genus Lipingzhangella isolated from Sambhar Salt Lake.</title>
        <authorList>
            <person name="Jiya N."/>
            <person name="Kajale S."/>
            <person name="Sharma A."/>
        </authorList>
    </citation>
    <scope>NUCLEOTIDE SEQUENCE [LARGE SCALE GENOMIC DNA]</scope>
    <source>
        <strain evidence="4">LS1_29</strain>
    </source>
</reference>
<comment type="caution">
    <text evidence="3">The sequence shown here is derived from an EMBL/GenBank/DDBJ whole genome shotgun (WGS) entry which is preliminary data.</text>
</comment>
<dbReference type="RefSeq" id="WP_310913197.1">
    <property type="nucleotide sequence ID" value="NZ_JAVLVT010000006.1"/>
</dbReference>
<organism evidence="3 4">
    <name type="scientific">Lipingzhangella rawalii</name>
    <dbReference type="NCBI Taxonomy" id="2055835"/>
    <lineage>
        <taxon>Bacteria</taxon>
        <taxon>Bacillati</taxon>
        <taxon>Actinomycetota</taxon>
        <taxon>Actinomycetes</taxon>
        <taxon>Streptosporangiales</taxon>
        <taxon>Nocardiopsidaceae</taxon>
        <taxon>Lipingzhangella</taxon>
    </lineage>
</organism>